<comment type="caution">
    <text evidence="5">The sequence shown here is derived from an EMBL/GenBank/DDBJ whole genome shotgun (WGS) entry which is preliminary data.</text>
</comment>
<dbReference type="Pfam" id="PF12833">
    <property type="entry name" value="HTH_18"/>
    <property type="match status" value="1"/>
</dbReference>
<feature type="domain" description="HTH araC/xylS-type" evidence="4">
    <location>
        <begin position="193"/>
        <end position="291"/>
    </location>
</feature>
<dbReference type="InterPro" id="IPR014710">
    <property type="entry name" value="RmlC-like_jellyroll"/>
</dbReference>
<dbReference type="Proteomes" id="UP000806542">
    <property type="component" value="Unassembled WGS sequence"/>
</dbReference>
<evidence type="ECO:0000313" key="5">
    <source>
        <dbReference type="EMBL" id="MBE5040357.1"/>
    </source>
</evidence>
<gene>
    <name evidence="5" type="ORF">INF28_07760</name>
</gene>
<evidence type="ECO:0000259" key="4">
    <source>
        <dbReference type="PROSITE" id="PS01124"/>
    </source>
</evidence>
<dbReference type="InterPro" id="IPR018062">
    <property type="entry name" value="HTH_AraC-typ_CS"/>
</dbReference>
<organism evidence="5 6">
    <name type="scientific">Ructibacterium gallinarum</name>
    <dbReference type="NCBI Taxonomy" id="2779355"/>
    <lineage>
        <taxon>Bacteria</taxon>
        <taxon>Bacillati</taxon>
        <taxon>Bacillota</taxon>
        <taxon>Clostridia</taxon>
        <taxon>Eubacteriales</taxon>
        <taxon>Oscillospiraceae</taxon>
        <taxon>Ructibacterium</taxon>
    </lineage>
</organism>
<dbReference type="GO" id="GO:0043565">
    <property type="term" value="F:sequence-specific DNA binding"/>
    <property type="evidence" value="ECO:0007669"/>
    <property type="project" value="InterPro"/>
</dbReference>
<dbReference type="Gene3D" id="2.60.120.10">
    <property type="entry name" value="Jelly Rolls"/>
    <property type="match status" value="1"/>
</dbReference>
<keyword evidence="3" id="KW-0804">Transcription</keyword>
<protein>
    <submittedName>
        <fullName evidence="5">Helix-turn-helix transcriptional regulator</fullName>
    </submittedName>
</protein>
<dbReference type="GO" id="GO:0003700">
    <property type="term" value="F:DNA-binding transcription factor activity"/>
    <property type="evidence" value="ECO:0007669"/>
    <property type="project" value="InterPro"/>
</dbReference>
<evidence type="ECO:0000256" key="3">
    <source>
        <dbReference type="ARBA" id="ARBA00023163"/>
    </source>
</evidence>
<keyword evidence="1" id="KW-0805">Transcription regulation</keyword>
<evidence type="ECO:0000313" key="6">
    <source>
        <dbReference type="Proteomes" id="UP000806542"/>
    </source>
</evidence>
<name>A0A9D5M0F7_9FIRM</name>
<evidence type="ECO:0000256" key="1">
    <source>
        <dbReference type="ARBA" id="ARBA00023015"/>
    </source>
</evidence>
<dbReference type="InterPro" id="IPR003313">
    <property type="entry name" value="AraC-bd"/>
</dbReference>
<dbReference type="SMART" id="SM00342">
    <property type="entry name" value="HTH_ARAC"/>
    <property type="match status" value="1"/>
</dbReference>
<dbReference type="InterPro" id="IPR018060">
    <property type="entry name" value="HTH_AraC"/>
</dbReference>
<dbReference type="PRINTS" id="PR00032">
    <property type="entry name" value="HTHARAC"/>
</dbReference>
<dbReference type="InterPro" id="IPR020449">
    <property type="entry name" value="Tscrpt_reg_AraC-type_HTH"/>
</dbReference>
<dbReference type="InterPro" id="IPR037923">
    <property type="entry name" value="HTH-like"/>
</dbReference>
<dbReference type="InterPro" id="IPR009057">
    <property type="entry name" value="Homeodomain-like_sf"/>
</dbReference>
<proteinExistence type="predicted"/>
<dbReference type="Gene3D" id="1.10.10.60">
    <property type="entry name" value="Homeodomain-like"/>
    <property type="match status" value="2"/>
</dbReference>
<dbReference type="PROSITE" id="PS00041">
    <property type="entry name" value="HTH_ARAC_FAMILY_1"/>
    <property type="match status" value="1"/>
</dbReference>
<reference evidence="5" key="1">
    <citation type="submission" date="2020-10" db="EMBL/GenBank/DDBJ databases">
        <title>ChiBAC.</title>
        <authorList>
            <person name="Zenner C."/>
            <person name="Hitch T.C.A."/>
            <person name="Clavel T."/>
        </authorList>
    </citation>
    <scope>NUCLEOTIDE SEQUENCE</scope>
    <source>
        <strain evidence="5">DSM 107454</strain>
    </source>
</reference>
<dbReference type="AlphaFoldDB" id="A0A9D5M0F7"/>
<dbReference type="PROSITE" id="PS01124">
    <property type="entry name" value="HTH_ARAC_FAMILY_2"/>
    <property type="match status" value="1"/>
</dbReference>
<dbReference type="CDD" id="cd02208">
    <property type="entry name" value="cupin_RmlC-like"/>
    <property type="match status" value="1"/>
</dbReference>
<dbReference type="RefSeq" id="WP_226392907.1">
    <property type="nucleotide sequence ID" value="NZ_JADCKB010000014.1"/>
</dbReference>
<dbReference type="EMBL" id="JADCKB010000014">
    <property type="protein sequence ID" value="MBE5040357.1"/>
    <property type="molecule type" value="Genomic_DNA"/>
</dbReference>
<keyword evidence="6" id="KW-1185">Reference proteome</keyword>
<sequence>MENWVEEPKVIVNGEERHIVVHIQTLPSPILCAQAHSHSYIEMLYCLEGTHEILLNWKSYIFSEGDMVLINSKEIHQIKAISHGISSYIVVRFDPELLYTSYQNAFELKYMLPFTLNEHTPQKVFHAEEIKNTFLPGLFHELLEDYSKQPYCFEFALRTNICRIFLWILRYWNQSGLILHSAIEDSGLLKQFQTVLDYLNKHYDQDITAAEMADFCHMSYSYFSRMFKKVVHRSFREYLNYIRISKSELLLATTNLSITEIAMQTGFSTSSYFIQQFKFYKKISPKQFRKKFIAIEPATKLNQGME</sequence>
<dbReference type="Pfam" id="PF02311">
    <property type="entry name" value="AraC_binding"/>
    <property type="match status" value="1"/>
</dbReference>
<dbReference type="PANTHER" id="PTHR43280:SF28">
    <property type="entry name" value="HTH-TYPE TRANSCRIPTIONAL ACTIVATOR RHAS"/>
    <property type="match status" value="1"/>
</dbReference>
<dbReference type="SUPFAM" id="SSF51215">
    <property type="entry name" value="Regulatory protein AraC"/>
    <property type="match status" value="1"/>
</dbReference>
<evidence type="ECO:0000256" key="2">
    <source>
        <dbReference type="ARBA" id="ARBA00023125"/>
    </source>
</evidence>
<accession>A0A9D5M0F7</accession>
<dbReference type="PANTHER" id="PTHR43280">
    <property type="entry name" value="ARAC-FAMILY TRANSCRIPTIONAL REGULATOR"/>
    <property type="match status" value="1"/>
</dbReference>
<dbReference type="SUPFAM" id="SSF46689">
    <property type="entry name" value="Homeodomain-like"/>
    <property type="match status" value="2"/>
</dbReference>
<keyword evidence="2" id="KW-0238">DNA-binding</keyword>